<evidence type="ECO:0000259" key="12">
    <source>
        <dbReference type="Pfam" id="PF07992"/>
    </source>
</evidence>
<dbReference type="EC" id="1.8.1.9" evidence="10"/>
<keyword evidence="6 10" id="KW-0560">Oxidoreductase</keyword>
<evidence type="ECO:0000256" key="8">
    <source>
        <dbReference type="ARBA" id="ARBA00023284"/>
    </source>
</evidence>
<comment type="cofactor">
    <cofactor evidence="11">
        <name>FAD</name>
        <dbReference type="ChEBI" id="CHEBI:57692"/>
    </cofactor>
    <text evidence="11">Binds 1 FAD per subunit.</text>
</comment>
<keyword evidence="11" id="KW-0521">NADP</keyword>
<proteinExistence type="inferred from homology"/>
<keyword evidence="7" id="KW-1015">Disulfide bond</keyword>
<protein>
    <recommendedName>
        <fullName evidence="3 10">Thioredoxin reductase</fullName>
        <ecNumber evidence="10">1.8.1.9</ecNumber>
    </recommendedName>
</protein>
<dbReference type="Pfam" id="PF07992">
    <property type="entry name" value="Pyr_redox_2"/>
    <property type="match status" value="1"/>
</dbReference>
<keyword evidence="8 10" id="KW-0676">Redox-active center</keyword>
<dbReference type="EMBL" id="PEBW01000008">
    <property type="protein sequence ID" value="PTQ50948.1"/>
    <property type="molecule type" value="Genomic_DNA"/>
</dbReference>
<feature type="domain" description="FAD/NAD(P)-binding" evidence="12">
    <location>
        <begin position="46"/>
        <end position="333"/>
    </location>
</feature>
<reference evidence="13 14" key="1">
    <citation type="submission" date="2017-08" db="EMBL/GenBank/DDBJ databases">
        <title>Burning lignite coal seam in the remote Altai Mountains harbors a hydrogen-driven thermophilic microbial community.</title>
        <authorList>
            <person name="Kadnikov V.V."/>
            <person name="Mardanov A.V."/>
            <person name="Ivasenko D."/>
            <person name="Beletsky A.V."/>
            <person name="Karnachuk O.V."/>
            <person name="Ravin N.V."/>
        </authorList>
    </citation>
    <scope>NUCLEOTIDE SEQUENCE [LARGE SCALE GENOMIC DNA]</scope>
    <source>
        <strain evidence="13">AL31</strain>
    </source>
</reference>
<dbReference type="InterPro" id="IPR008255">
    <property type="entry name" value="Pyr_nucl-diS_OxRdtase_2_AS"/>
</dbReference>
<dbReference type="PRINTS" id="PR00469">
    <property type="entry name" value="PNDRDTASEII"/>
</dbReference>
<comment type="subunit">
    <text evidence="2 10">Homodimer.</text>
</comment>
<dbReference type="Gene3D" id="3.50.50.60">
    <property type="entry name" value="FAD/NAD(P)-binding domain"/>
    <property type="match status" value="2"/>
</dbReference>
<dbReference type="NCBIfam" id="TIGR01292">
    <property type="entry name" value="TRX_reduct"/>
    <property type="match status" value="1"/>
</dbReference>
<dbReference type="PANTHER" id="PTHR48105">
    <property type="entry name" value="THIOREDOXIN REDUCTASE 1-RELATED-RELATED"/>
    <property type="match status" value="1"/>
</dbReference>
<evidence type="ECO:0000256" key="4">
    <source>
        <dbReference type="ARBA" id="ARBA00022630"/>
    </source>
</evidence>
<dbReference type="InterPro" id="IPR050097">
    <property type="entry name" value="Ferredoxin-NADP_redctase_2"/>
</dbReference>
<evidence type="ECO:0000256" key="9">
    <source>
        <dbReference type="ARBA" id="ARBA00048132"/>
    </source>
</evidence>
<dbReference type="GO" id="GO:0005737">
    <property type="term" value="C:cytoplasm"/>
    <property type="evidence" value="ECO:0007669"/>
    <property type="project" value="InterPro"/>
</dbReference>
<organism evidence="13 14">
    <name type="scientific">Brockia lithotrophica</name>
    <dbReference type="NCBI Taxonomy" id="933949"/>
    <lineage>
        <taxon>Bacteria</taxon>
        <taxon>Bacillati</taxon>
        <taxon>Bacillota</taxon>
        <taxon>Bacilli</taxon>
        <taxon>Bacillales</taxon>
        <taxon>Bacillales Family X. Incertae Sedis</taxon>
        <taxon>Brockia</taxon>
    </lineage>
</organism>
<evidence type="ECO:0000256" key="11">
    <source>
        <dbReference type="RuleBase" id="RU003881"/>
    </source>
</evidence>
<keyword evidence="4 10" id="KW-0285">Flavoprotein</keyword>
<evidence type="ECO:0000256" key="3">
    <source>
        <dbReference type="ARBA" id="ARBA00018719"/>
    </source>
</evidence>
<dbReference type="PRINTS" id="PR00368">
    <property type="entry name" value="FADPNR"/>
</dbReference>
<comment type="catalytic activity">
    <reaction evidence="9 10">
        <text>[thioredoxin]-dithiol + NADP(+) = [thioredoxin]-disulfide + NADPH + H(+)</text>
        <dbReference type="Rhea" id="RHEA:20345"/>
        <dbReference type="Rhea" id="RHEA-COMP:10698"/>
        <dbReference type="Rhea" id="RHEA-COMP:10700"/>
        <dbReference type="ChEBI" id="CHEBI:15378"/>
        <dbReference type="ChEBI" id="CHEBI:29950"/>
        <dbReference type="ChEBI" id="CHEBI:50058"/>
        <dbReference type="ChEBI" id="CHEBI:57783"/>
        <dbReference type="ChEBI" id="CHEBI:58349"/>
        <dbReference type="EC" id="1.8.1.9"/>
    </reaction>
</comment>
<gene>
    <name evidence="13" type="ORF">BLITH_1186</name>
</gene>
<accession>A0A2T5G444</accession>
<comment type="similarity">
    <text evidence="1 10">Belongs to the class-II pyridine nucleotide-disulfide oxidoreductase family.</text>
</comment>
<name>A0A2T5G444_9BACL</name>
<sequence length="355" mass="38355">MFCLYGFSRASSGAAFDITDRRDRVDMVGGFGFTLGGLGGPETKEYDVVIVGAGPAGMTAALYASRAQLSTLLVEKNVHGGQMTNTEEIENYPGYPSIKGSELAAIMFEHALKFGAEHTHGEVTGLEKEGDRWAVLTAEGSRYLAYAVILATGADNKRLGVPGEDRLAGRGVSWCAVCDGAFFKDKDVLVVGGGDSAVEEAAYLTRFARKVTVVHRRDKFRAIKTLQDRFFRNERTDVIWNTVVTEILGDKRVEAVRLKNVVTGEEWVRPTDGVFIYIGVEPNSAAFRSLGITDEQGYVLTDESMRTAVPGIFAAGDVRKKELKQVATAVGDGSVAAMSALAYVEAIKEGRPVHP</sequence>
<evidence type="ECO:0000313" key="13">
    <source>
        <dbReference type="EMBL" id="PTQ50948.1"/>
    </source>
</evidence>
<dbReference type="InterPro" id="IPR005982">
    <property type="entry name" value="Thioredox_Rdtase"/>
</dbReference>
<dbReference type="InterPro" id="IPR036188">
    <property type="entry name" value="FAD/NAD-bd_sf"/>
</dbReference>
<evidence type="ECO:0000256" key="6">
    <source>
        <dbReference type="ARBA" id="ARBA00023002"/>
    </source>
</evidence>
<dbReference type="SUPFAM" id="SSF51905">
    <property type="entry name" value="FAD/NAD(P)-binding domain"/>
    <property type="match status" value="1"/>
</dbReference>
<evidence type="ECO:0000256" key="1">
    <source>
        <dbReference type="ARBA" id="ARBA00009333"/>
    </source>
</evidence>
<evidence type="ECO:0000256" key="7">
    <source>
        <dbReference type="ARBA" id="ARBA00023157"/>
    </source>
</evidence>
<dbReference type="Proteomes" id="UP000244016">
    <property type="component" value="Unassembled WGS sequence"/>
</dbReference>
<evidence type="ECO:0000256" key="2">
    <source>
        <dbReference type="ARBA" id="ARBA00011738"/>
    </source>
</evidence>
<dbReference type="InterPro" id="IPR023753">
    <property type="entry name" value="FAD/NAD-binding_dom"/>
</dbReference>
<comment type="caution">
    <text evidence="13">The sequence shown here is derived from an EMBL/GenBank/DDBJ whole genome shotgun (WGS) entry which is preliminary data.</text>
</comment>
<dbReference type="GO" id="GO:0004791">
    <property type="term" value="F:thioredoxin-disulfide reductase (NADPH) activity"/>
    <property type="evidence" value="ECO:0007669"/>
    <property type="project" value="UniProtKB-UniRule"/>
</dbReference>
<dbReference type="AlphaFoldDB" id="A0A2T5G444"/>
<keyword evidence="5 10" id="KW-0274">FAD</keyword>
<dbReference type="PROSITE" id="PS00573">
    <property type="entry name" value="PYRIDINE_REDOX_2"/>
    <property type="match status" value="1"/>
</dbReference>
<dbReference type="GO" id="GO:0019430">
    <property type="term" value="P:removal of superoxide radicals"/>
    <property type="evidence" value="ECO:0007669"/>
    <property type="project" value="UniProtKB-UniRule"/>
</dbReference>
<evidence type="ECO:0000256" key="10">
    <source>
        <dbReference type="RuleBase" id="RU003880"/>
    </source>
</evidence>
<evidence type="ECO:0000256" key="5">
    <source>
        <dbReference type="ARBA" id="ARBA00022827"/>
    </source>
</evidence>
<evidence type="ECO:0000313" key="14">
    <source>
        <dbReference type="Proteomes" id="UP000244016"/>
    </source>
</evidence>